<evidence type="ECO:0000256" key="1">
    <source>
        <dbReference type="SAM" id="MobiDB-lite"/>
    </source>
</evidence>
<keyword evidence="4" id="KW-1185">Reference proteome</keyword>
<dbReference type="Gene3D" id="2.60.200.20">
    <property type="match status" value="1"/>
</dbReference>
<evidence type="ECO:0000313" key="3">
    <source>
        <dbReference type="EMBL" id="ODA31369.1"/>
    </source>
</evidence>
<evidence type="ECO:0000313" key="4">
    <source>
        <dbReference type="Proteomes" id="UP000094936"/>
    </source>
</evidence>
<name>A0A1C3EDS3_9GAMM</name>
<gene>
    <name evidence="3" type="ORF">A8L45_17425</name>
</gene>
<proteinExistence type="predicted"/>
<dbReference type="OrthoDB" id="273564at2"/>
<sequence length="326" mass="36287">MPLSIRIISSPDGESITEWNTSFPDEGGDIGRAFGATMQLSDASREVSACHAKIRKSSRGYQIRDDSTNGLYINGANQPLGKGREAPLNDGDVLDIGRYRLLVSCFVPATAEARQSTALDPSLLGDDPFGSASPVESNVYKSGVYKSDVYKSNVDNESDGMAVPDFRVKAVDHVEADPFSSPEQEKKGQSHGMDFNFDALEDDPLAESGYPGALMLAQTTSPTASQDRPSDRGNPNPVSVAYAHQEQHINQALEMAITRLLSELAPDTVEPLFDDLSNRTFRFGRPNYWEIYKRYYQRQLDNRDWQVKFFAYFQDAMRVQHHLQES</sequence>
<dbReference type="CDD" id="cd00060">
    <property type="entry name" value="FHA"/>
    <property type="match status" value="1"/>
</dbReference>
<dbReference type="RefSeq" id="WP_068904621.1">
    <property type="nucleotide sequence ID" value="NZ_JBHUIF010000019.1"/>
</dbReference>
<dbReference type="SUPFAM" id="SSF49879">
    <property type="entry name" value="SMAD/FHA domain"/>
    <property type="match status" value="1"/>
</dbReference>
<dbReference type="PROSITE" id="PS50006">
    <property type="entry name" value="FHA_DOMAIN"/>
    <property type="match status" value="1"/>
</dbReference>
<feature type="region of interest" description="Disordered" evidence="1">
    <location>
        <begin position="219"/>
        <end position="238"/>
    </location>
</feature>
<dbReference type="STRING" id="1080227.A8L45_17425"/>
<organism evidence="3 4">
    <name type="scientific">Veronia pacifica</name>
    <dbReference type="NCBI Taxonomy" id="1080227"/>
    <lineage>
        <taxon>Bacteria</taxon>
        <taxon>Pseudomonadati</taxon>
        <taxon>Pseudomonadota</taxon>
        <taxon>Gammaproteobacteria</taxon>
        <taxon>Vibrionales</taxon>
        <taxon>Vibrionaceae</taxon>
        <taxon>Veronia</taxon>
    </lineage>
</organism>
<dbReference type="Pfam" id="PF00498">
    <property type="entry name" value="FHA"/>
    <property type="match status" value="1"/>
</dbReference>
<dbReference type="Proteomes" id="UP000094936">
    <property type="component" value="Unassembled WGS sequence"/>
</dbReference>
<dbReference type="AlphaFoldDB" id="A0A1C3EDS3"/>
<dbReference type="EMBL" id="LYBM01000037">
    <property type="protein sequence ID" value="ODA31369.1"/>
    <property type="molecule type" value="Genomic_DNA"/>
</dbReference>
<feature type="region of interest" description="Disordered" evidence="1">
    <location>
        <begin position="177"/>
        <end position="197"/>
    </location>
</feature>
<reference evidence="3 4" key="1">
    <citation type="submission" date="2016-05" db="EMBL/GenBank/DDBJ databases">
        <title>Genomic Taxonomy of the Vibrionaceae.</title>
        <authorList>
            <person name="Gomez-Gil B."/>
            <person name="Enciso-Ibarra J."/>
        </authorList>
    </citation>
    <scope>NUCLEOTIDE SEQUENCE [LARGE SCALE GENOMIC DNA]</scope>
    <source>
        <strain evidence="3 4">CAIM 1920</strain>
    </source>
</reference>
<comment type="caution">
    <text evidence="3">The sequence shown here is derived from an EMBL/GenBank/DDBJ whole genome shotgun (WGS) entry which is preliminary data.</text>
</comment>
<evidence type="ECO:0000259" key="2">
    <source>
        <dbReference type="PROSITE" id="PS50006"/>
    </source>
</evidence>
<dbReference type="InterPro" id="IPR000253">
    <property type="entry name" value="FHA_dom"/>
</dbReference>
<feature type="domain" description="FHA" evidence="2">
    <location>
        <begin position="28"/>
        <end position="78"/>
    </location>
</feature>
<dbReference type="InterPro" id="IPR008984">
    <property type="entry name" value="SMAD_FHA_dom_sf"/>
</dbReference>
<accession>A0A1C3EDS3</accession>
<protein>
    <recommendedName>
        <fullName evidence="2">FHA domain-containing protein</fullName>
    </recommendedName>
</protein>